<evidence type="ECO:0000259" key="1">
    <source>
        <dbReference type="Pfam" id="PF12728"/>
    </source>
</evidence>
<name>A0A5C4T6V6_9BACL</name>
<feature type="domain" description="Helix-turn-helix" evidence="1">
    <location>
        <begin position="9"/>
        <end position="56"/>
    </location>
</feature>
<organism evidence="2 3">
    <name type="scientific">Paenibacillus hemerocallicola</name>
    <dbReference type="NCBI Taxonomy" id="1172614"/>
    <lineage>
        <taxon>Bacteria</taxon>
        <taxon>Bacillati</taxon>
        <taxon>Bacillota</taxon>
        <taxon>Bacilli</taxon>
        <taxon>Bacillales</taxon>
        <taxon>Paenibacillaceae</taxon>
        <taxon>Paenibacillus</taxon>
    </lineage>
</organism>
<dbReference type="RefSeq" id="WP_139603973.1">
    <property type="nucleotide sequence ID" value="NZ_VDCQ01000028.1"/>
</dbReference>
<protein>
    <submittedName>
        <fullName evidence="2">Helix-turn-helix domain-containing protein</fullName>
    </submittedName>
</protein>
<gene>
    <name evidence="2" type="ORF">FE784_19860</name>
</gene>
<evidence type="ECO:0000313" key="3">
    <source>
        <dbReference type="Proteomes" id="UP000307943"/>
    </source>
</evidence>
<keyword evidence="3" id="KW-1185">Reference proteome</keyword>
<dbReference type="OrthoDB" id="515428at2"/>
<dbReference type="Proteomes" id="UP000307943">
    <property type="component" value="Unassembled WGS sequence"/>
</dbReference>
<evidence type="ECO:0000313" key="2">
    <source>
        <dbReference type="EMBL" id="TNJ64536.1"/>
    </source>
</evidence>
<proteinExistence type="predicted"/>
<dbReference type="AlphaFoldDB" id="A0A5C4T6V6"/>
<dbReference type="Gene3D" id="1.10.10.10">
    <property type="entry name" value="Winged helix-like DNA-binding domain superfamily/Winged helix DNA-binding domain"/>
    <property type="match status" value="1"/>
</dbReference>
<dbReference type="InterPro" id="IPR036388">
    <property type="entry name" value="WH-like_DNA-bd_sf"/>
</dbReference>
<dbReference type="InterPro" id="IPR041657">
    <property type="entry name" value="HTH_17"/>
</dbReference>
<accession>A0A5C4T6V6</accession>
<comment type="caution">
    <text evidence="2">The sequence shown here is derived from an EMBL/GenBank/DDBJ whole genome shotgun (WGS) entry which is preliminary data.</text>
</comment>
<sequence>MGALWDAAKLADFLGVSQSTIYAGVRETGPGRIPHVKVRGRILFQQEKVVEWLENQPSNKIPTEIMEEATGEIAQ</sequence>
<dbReference type="EMBL" id="VDCQ01000028">
    <property type="protein sequence ID" value="TNJ64536.1"/>
    <property type="molecule type" value="Genomic_DNA"/>
</dbReference>
<reference evidence="2 3" key="1">
    <citation type="submission" date="2019-05" db="EMBL/GenBank/DDBJ databases">
        <title>We sequenced the genome of Paenibacillus hemerocallicola KCTC 33185 for further insight into its adaptation and study the phylogeny of Paenibacillus.</title>
        <authorList>
            <person name="Narsing Rao M.P."/>
        </authorList>
    </citation>
    <scope>NUCLEOTIDE SEQUENCE [LARGE SCALE GENOMIC DNA]</scope>
    <source>
        <strain evidence="2 3">KCTC 33185</strain>
    </source>
</reference>
<dbReference type="Pfam" id="PF12728">
    <property type="entry name" value="HTH_17"/>
    <property type="match status" value="1"/>
</dbReference>